<dbReference type="GO" id="GO:0007165">
    <property type="term" value="P:signal transduction"/>
    <property type="evidence" value="ECO:0007669"/>
    <property type="project" value="UniProtKB-KW"/>
</dbReference>
<reference evidence="7 8" key="1">
    <citation type="submission" date="2008-07" db="EMBL/GenBank/DDBJ databases">
        <title>Complete sequence of Geobacter bemidjiensis BEM.</title>
        <authorList>
            <consortium name="US DOE Joint Genome Institute"/>
            <person name="Lucas S."/>
            <person name="Copeland A."/>
            <person name="Lapidus A."/>
            <person name="Glavina del Rio T."/>
            <person name="Dalin E."/>
            <person name="Tice H."/>
            <person name="Bruce D."/>
            <person name="Goodwin L."/>
            <person name="Pitluck S."/>
            <person name="Kiss H."/>
            <person name="Brettin T."/>
            <person name="Detter J.C."/>
            <person name="Han C."/>
            <person name="Kuske C.R."/>
            <person name="Schmutz J."/>
            <person name="Larimer F."/>
            <person name="Land M."/>
            <person name="Hauser L."/>
            <person name="Kyrpides N."/>
            <person name="Lykidis A."/>
            <person name="Lovley D."/>
            <person name="Richardson P."/>
        </authorList>
    </citation>
    <scope>NUCLEOTIDE SEQUENCE [LARGE SCALE GENOMIC DNA]</scope>
    <source>
        <strain evidence="8">ATCC BAA-1014 / DSM 16622 / JCM 12645 / Bem</strain>
    </source>
</reference>
<dbReference type="Pfam" id="PF14827">
    <property type="entry name" value="dCache_3"/>
    <property type="match status" value="1"/>
</dbReference>
<organism evidence="7 8">
    <name type="scientific">Citrifermentans bemidjiense (strain ATCC BAA-1014 / DSM 16622 / JCM 12645 / Bem)</name>
    <name type="common">Geobacter bemidjiensis</name>
    <dbReference type="NCBI Taxonomy" id="404380"/>
    <lineage>
        <taxon>Bacteria</taxon>
        <taxon>Pseudomonadati</taxon>
        <taxon>Thermodesulfobacteriota</taxon>
        <taxon>Desulfuromonadia</taxon>
        <taxon>Geobacterales</taxon>
        <taxon>Geobacteraceae</taxon>
        <taxon>Citrifermentans</taxon>
    </lineage>
</organism>
<feature type="domain" description="HAMP" evidence="6">
    <location>
        <begin position="340"/>
        <end position="372"/>
    </location>
</feature>
<evidence type="ECO:0000256" key="3">
    <source>
        <dbReference type="PROSITE-ProRule" id="PRU00284"/>
    </source>
</evidence>
<keyword evidence="1 3" id="KW-0807">Transducer</keyword>
<dbReference type="SMART" id="SM00283">
    <property type="entry name" value="MA"/>
    <property type="match status" value="1"/>
</dbReference>
<keyword evidence="8" id="KW-1185">Reference proteome</keyword>
<dbReference type="OrthoDB" id="5523945at2"/>
<proteinExistence type="inferred from homology"/>
<dbReference type="GO" id="GO:0016020">
    <property type="term" value="C:membrane"/>
    <property type="evidence" value="ECO:0007669"/>
    <property type="project" value="InterPro"/>
</dbReference>
<dbReference type="AlphaFoldDB" id="B5ED29"/>
<dbReference type="Gene3D" id="1.10.287.950">
    <property type="entry name" value="Methyl-accepting chemotaxis protein"/>
    <property type="match status" value="3"/>
</dbReference>
<gene>
    <name evidence="7" type="primary">mcp64H-5</name>
    <name evidence="7" type="ordered locus">Gbem_3654</name>
</gene>
<dbReference type="STRING" id="404380.Gbem_3654"/>
<dbReference type="HOGENOM" id="CLU_344120_0_0_7"/>
<keyword evidence="4" id="KW-0472">Membrane</keyword>
<dbReference type="eggNOG" id="COG0840">
    <property type="taxonomic scope" value="Bacteria"/>
</dbReference>
<reference evidence="7 8" key="2">
    <citation type="journal article" date="2010" name="BMC Genomics">
        <title>The genome of Geobacter bemidjiensis, exemplar for the subsurface clade of Geobacter species that predominate in Fe(III)-reducing subsurface environments.</title>
        <authorList>
            <person name="Aklujkar M."/>
            <person name="Young N.D."/>
            <person name="Holmes D."/>
            <person name="Chavan M."/>
            <person name="Risso C."/>
            <person name="Kiss H.E."/>
            <person name="Han C.S."/>
            <person name="Land M.L."/>
            <person name="Lovley D.R."/>
        </authorList>
    </citation>
    <scope>NUCLEOTIDE SEQUENCE [LARGE SCALE GENOMIC DNA]</scope>
    <source>
        <strain evidence="8">ATCC BAA-1014 / DSM 16622 / JCM 12645 / Bem</strain>
    </source>
</reference>
<keyword evidence="4" id="KW-1133">Transmembrane helix</keyword>
<sequence length="822" mass="87731">MLAEWSIKKRIIFTVLSLCLASIAILGVFAYEHQKQQMQEGLKDQASKNGRLFEAILRGDAEGLARAHAGLDKLDSLLAPFAAGNKSALLAAAQPVFNEIRQRNNITHMYFIEPDGKVLLRVHKPEQDGDILKCETFLKAQSTGQTASGLEMGKNIFSLRSVRPVSYQAKAIGYIEVAEEIDHVFQQMKQITGNEVSVFLTDSFLKSNKTELQSAQVGSFRILYPTQKEVALGLAAESLPEMQSGLKGPQLKLVSYKGGKYLVAVGPLKDASGATVGVLLSHKEITPQFASLWKRVAAQVGIFLLIVIAAALLLYLSLRKSLNLFRMIREHIVSVTTTWDLTRRIEIDTEDEIGALAADFNTMTGKLSEMVQQVHHSSGELARVSANLVQVSGTVMGGVEQQSASVDETSSAMTQITYSIKGVAEAVEGLSQSATESSSSVLEMASSVEEVALNAEALARSVGEVGSAIVQMAASITDVGLYADLLMAEASVNSSAIMEMDSSIKEVEKNALNTVNISEAVKNDAVVGKSAVDSTILGINAIKASSAITSEVITNLSQRAGDIGTILSVIDDVAAQTNLLALNAAIIAAQAGEHGKGFAVVAGEIKQLADRTSASTRKIGEVIHGVLEETERAVAAIGQAEQNIAEGEALSRKSGEALEKIVQGVQQATEQVNGIARATAEQAKGSMMIRDTTERVTAMVRQIADSTREQAEGSSLVLGAVERMKDLTEQVKDTTREQSNVGNFIAETTERISNMIRHIQTACDEQSRGADLVLPAVENIRSANESNLGAVKVLGETMSALSGEIAVLQNEIDRFNAAGSSD</sequence>
<dbReference type="SMART" id="SM00304">
    <property type="entry name" value="HAMP"/>
    <property type="match status" value="1"/>
</dbReference>
<evidence type="ECO:0000256" key="2">
    <source>
        <dbReference type="ARBA" id="ARBA00029447"/>
    </source>
</evidence>
<dbReference type="InterPro" id="IPR004089">
    <property type="entry name" value="MCPsignal_dom"/>
</dbReference>
<name>B5ED29_CITBB</name>
<dbReference type="PANTHER" id="PTHR32089">
    <property type="entry name" value="METHYL-ACCEPTING CHEMOTAXIS PROTEIN MCPB"/>
    <property type="match status" value="1"/>
</dbReference>
<dbReference type="PANTHER" id="PTHR32089:SF112">
    <property type="entry name" value="LYSOZYME-LIKE PROTEIN-RELATED"/>
    <property type="match status" value="1"/>
</dbReference>
<dbReference type="SUPFAM" id="SSF103190">
    <property type="entry name" value="Sensory domain-like"/>
    <property type="match status" value="1"/>
</dbReference>
<evidence type="ECO:0000313" key="8">
    <source>
        <dbReference type="Proteomes" id="UP000008825"/>
    </source>
</evidence>
<keyword evidence="4" id="KW-0812">Transmembrane</keyword>
<dbReference type="CDD" id="cd06225">
    <property type="entry name" value="HAMP"/>
    <property type="match status" value="1"/>
</dbReference>
<dbReference type="PROSITE" id="PS50885">
    <property type="entry name" value="HAMP"/>
    <property type="match status" value="1"/>
</dbReference>
<evidence type="ECO:0000259" key="5">
    <source>
        <dbReference type="PROSITE" id="PS50111"/>
    </source>
</evidence>
<accession>B5ED29</accession>
<dbReference type="Proteomes" id="UP000008825">
    <property type="component" value="Chromosome"/>
</dbReference>
<evidence type="ECO:0000313" key="7">
    <source>
        <dbReference type="EMBL" id="ACH40646.1"/>
    </source>
</evidence>
<dbReference type="PROSITE" id="PS50111">
    <property type="entry name" value="CHEMOTAXIS_TRANSDUC_2"/>
    <property type="match status" value="1"/>
</dbReference>
<feature type="transmembrane region" description="Helical" evidence="4">
    <location>
        <begin position="296"/>
        <end position="318"/>
    </location>
</feature>
<dbReference type="KEGG" id="gbm:Gbem_3654"/>
<dbReference type="Pfam" id="PF00672">
    <property type="entry name" value="HAMP"/>
    <property type="match status" value="1"/>
</dbReference>
<evidence type="ECO:0000256" key="4">
    <source>
        <dbReference type="SAM" id="Phobius"/>
    </source>
</evidence>
<dbReference type="FunFam" id="1.10.287.950:FF:000024">
    <property type="entry name" value="Methyl-accepting chemotaxis sensory transducer, class 40+24H"/>
    <property type="match status" value="1"/>
</dbReference>
<feature type="domain" description="Methyl-accepting transducer" evidence="5">
    <location>
        <begin position="461"/>
        <end position="697"/>
    </location>
</feature>
<dbReference type="InterPro" id="IPR003660">
    <property type="entry name" value="HAMP_dom"/>
</dbReference>
<dbReference type="EMBL" id="CP001124">
    <property type="protein sequence ID" value="ACH40646.1"/>
    <property type="molecule type" value="Genomic_DNA"/>
</dbReference>
<comment type="similarity">
    <text evidence="2">Belongs to the methyl-accepting chemotaxis (MCP) protein family.</text>
</comment>
<dbReference type="SUPFAM" id="SSF58104">
    <property type="entry name" value="Methyl-accepting chemotaxis protein (MCP) signaling domain"/>
    <property type="match status" value="3"/>
</dbReference>
<dbReference type="eggNOG" id="COG3850">
    <property type="taxonomic scope" value="Bacteria"/>
</dbReference>
<evidence type="ECO:0000256" key="1">
    <source>
        <dbReference type="ARBA" id="ARBA00023224"/>
    </source>
</evidence>
<protein>
    <submittedName>
        <fullName evidence="7">Methyl-accepting chemotaxis sensory transducer, class 40+24H</fullName>
    </submittedName>
</protein>
<dbReference type="Pfam" id="PF00015">
    <property type="entry name" value="MCPsignal"/>
    <property type="match status" value="1"/>
</dbReference>
<dbReference type="InterPro" id="IPR029150">
    <property type="entry name" value="dCache_3"/>
</dbReference>
<dbReference type="InterPro" id="IPR029151">
    <property type="entry name" value="Sensor-like_sf"/>
</dbReference>
<evidence type="ECO:0000259" key="6">
    <source>
        <dbReference type="PROSITE" id="PS50885"/>
    </source>
</evidence>